<proteinExistence type="predicted"/>
<evidence type="ECO:0000313" key="3">
    <source>
        <dbReference type="EMBL" id="ABC28870.1"/>
    </source>
</evidence>
<dbReference type="Gene3D" id="3.60.110.10">
    <property type="entry name" value="Carbon-nitrogen hydrolase"/>
    <property type="match status" value="1"/>
</dbReference>
<dbReference type="Pfam" id="PF00795">
    <property type="entry name" value="CN_hydrolase"/>
    <property type="match status" value="1"/>
</dbReference>
<dbReference type="InterPro" id="IPR003010">
    <property type="entry name" value="C-N_Hydrolase"/>
</dbReference>
<evidence type="ECO:0000259" key="2">
    <source>
        <dbReference type="PROSITE" id="PS50263"/>
    </source>
</evidence>
<evidence type="ECO:0000256" key="1">
    <source>
        <dbReference type="ARBA" id="ARBA00022801"/>
    </source>
</evidence>
<feature type="domain" description="CN hydrolase" evidence="2">
    <location>
        <begin position="18"/>
        <end position="253"/>
    </location>
</feature>
<dbReference type="SUPFAM" id="SSF56317">
    <property type="entry name" value="Carbon-nitrogen hydrolase"/>
    <property type="match status" value="1"/>
</dbReference>
<dbReference type="Proteomes" id="UP000000238">
    <property type="component" value="Chromosome"/>
</dbReference>
<dbReference type="InterPro" id="IPR036526">
    <property type="entry name" value="C-N_Hydrolase_sf"/>
</dbReference>
<protein>
    <submittedName>
        <fullName evidence="3">Predicted amidohydrolase</fullName>
    </submittedName>
</protein>
<dbReference type="PROSITE" id="PS50263">
    <property type="entry name" value="CN_HYDROLASE"/>
    <property type="match status" value="1"/>
</dbReference>
<dbReference type="EMBL" id="CP000155">
    <property type="protein sequence ID" value="ABC28870.1"/>
    <property type="molecule type" value="Genomic_DNA"/>
</dbReference>
<dbReference type="AlphaFoldDB" id="Q2SKF4"/>
<dbReference type="RefSeq" id="WP_011395941.1">
    <property type="nucleotide sequence ID" value="NC_007645.1"/>
</dbReference>
<dbReference type="eggNOG" id="COG0388">
    <property type="taxonomic scope" value="Bacteria"/>
</dbReference>
<organism evidence="3 4">
    <name type="scientific">Hahella chejuensis (strain KCTC 2396)</name>
    <dbReference type="NCBI Taxonomy" id="349521"/>
    <lineage>
        <taxon>Bacteria</taxon>
        <taxon>Pseudomonadati</taxon>
        <taxon>Pseudomonadota</taxon>
        <taxon>Gammaproteobacteria</taxon>
        <taxon>Oceanospirillales</taxon>
        <taxon>Hahellaceae</taxon>
        <taxon>Hahella</taxon>
    </lineage>
</organism>
<dbReference type="STRING" id="349521.HCH_02036"/>
<reference evidence="3 4" key="1">
    <citation type="journal article" date="2005" name="Nucleic Acids Res.">
        <title>Genomic blueprint of Hahella chejuensis, a marine microbe producing an algicidal agent.</title>
        <authorList>
            <person name="Jeong H."/>
            <person name="Yim J.H."/>
            <person name="Lee C."/>
            <person name="Choi S.-H."/>
            <person name="Park Y.K."/>
            <person name="Yoon S.H."/>
            <person name="Hur C.-G."/>
            <person name="Kang H.-Y."/>
            <person name="Kim D."/>
            <person name="Lee H.H."/>
            <person name="Park K.H."/>
            <person name="Park S.-H."/>
            <person name="Park H.-S."/>
            <person name="Lee H.K."/>
            <person name="Oh T.K."/>
            <person name="Kim J.F."/>
        </authorList>
    </citation>
    <scope>NUCLEOTIDE SEQUENCE [LARGE SCALE GENOMIC DNA]</scope>
    <source>
        <strain evidence="3 4">KCTC 2396</strain>
    </source>
</reference>
<evidence type="ECO:0000313" key="4">
    <source>
        <dbReference type="Proteomes" id="UP000000238"/>
    </source>
</evidence>
<dbReference type="KEGG" id="hch:HCH_02036"/>
<keyword evidence="1 3" id="KW-0378">Hydrolase</keyword>
<name>Q2SKF4_HAHCH</name>
<dbReference type="InterPro" id="IPR050345">
    <property type="entry name" value="Aliph_Amidase/BUP"/>
</dbReference>
<dbReference type="OrthoDB" id="9760188at2"/>
<dbReference type="GO" id="GO:0033388">
    <property type="term" value="P:putrescine biosynthetic process from arginine"/>
    <property type="evidence" value="ECO:0007669"/>
    <property type="project" value="TreeGrafter"/>
</dbReference>
<dbReference type="GO" id="GO:0050126">
    <property type="term" value="F:N-carbamoylputrescine amidase activity"/>
    <property type="evidence" value="ECO:0007669"/>
    <property type="project" value="TreeGrafter"/>
</dbReference>
<sequence>MTDRRVQFIKEFMMQGDFKIAAAQFGPVRGDVEENTRRHLQLIAAAVAEGANVVIFPELSLTGYEPDLARELAFTDADSRWAPFQAVAREQGVTLMVGAPVRMEEGEPQVGLFVISPETPVFHYSKMHLHPGEDQHFAPGAGEKVFELQGVALGLAICADTGVATHARNTAAAGAAAYLSSVLITAGGYDEDTAKLQDYAQTHGMCVIMANFSGPSGGWEPIGKSAVWSPGGDLLAQGPQTGDALVIGVKTEAGWSGLVKSI</sequence>
<keyword evidence="4" id="KW-1185">Reference proteome</keyword>
<gene>
    <name evidence="3" type="ordered locus">HCH_02036</name>
</gene>
<dbReference type="PANTHER" id="PTHR43674">
    <property type="entry name" value="NITRILASE C965.09-RELATED"/>
    <property type="match status" value="1"/>
</dbReference>
<dbReference type="CDD" id="cd07197">
    <property type="entry name" value="nitrilase"/>
    <property type="match status" value="1"/>
</dbReference>
<dbReference type="HOGENOM" id="CLU_030130_3_5_6"/>
<accession>Q2SKF4</accession>
<dbReference type="PANTHER" id="PTHR43674:SF2">
    <property type="entry name" value="BETA-UREIDOPROPIONASE"/>
    <property type="match status" value="1"/>
</dbReference>